<name>A0A7R9BDQ7_9CRUS</name>
<dbReference type="Proteomes" id="UP000678499">
    <property type="component" value="Unassembled WGS sequence"/>
</dbReference>
<evidence type="ECO:0000259" key="8">
    <source>
        <dbReference type="Pfam" id="PF04893"/>
    </source>
</evidence>
<protein>
    <recommendedName>
        <fullName evidence="6">Protein YIPF</fullName>
    </recommendedName>
</protein>
<sequence length="220" mass="24545">MNSGASPVPSDEDDVRGQMLSSADEGNLGSTGKFNTLDEPVKATLMRDVHAVGQRFKHVFRVDDKKFLVKDWDLWGPLILCTIMAILLEGQDVVVQERKYDGGPEFAEVFLLVWGGALVVTVNSHFLGGKLSYFQSVCIIGYCLLPLSISLLLCRIVLFFKQSTFTFFLRLLSTMTGLTYAVYASYEFMGSSLAKGKKALALYPVFLFYFIISWMVISTN</sequence>
<evidence type="ECO:0000256" key="5">
    <source>
        <dbReference type="ARBA" id="ARBA00023136"/>
    </source>
</evidence>
<feature type="domain" description="Yip1" evidence="8">
    <location>
        <begin position="70"/>
        <end position="215"/>
    </location>
</feature>
<dbReference type="EMBL" id="OA882154">
    <property type="protein sequence ID" value="CAD7273310.1"/>
    <property type="molecule type" value="Genomic_DNA"/>
</dbReference>
<evidence type="ECO:0000256" key="3">
    <source>
        <dbReference type="ARBA" id="ARBA00022692"/>
    </source>
</evidence>
<feature type="transmembrane region" description="Helical" evidence="6">
    <location>
        <begin position="198"/>
        <end position="217"/>
    </location>
</feature>
<keyword evidence="5 6" id="KW-0472">Membrane</keyword>
<evidence type="ECO:0000313" key="9">
    <source>
        <dbReference type="EMBL" id="CAD7273310.1"/>
    </source>
</evidence>
<gene>
    <name evidence="9" type="ORF">NMOB1V02_LOCUS1203</name>
</gene>
<feature type="region of interest" description="Disordered" evidence="7">
    <location>
        <begin position="1"/>
        <end position="34"/>
    </location>
</feature>
<feature type="transmembrane region" description="Helical" evidence="6">
    <location>
        <begin position="106"/>
        <end position="127"/>
    </location>
</feature>
<evidence type="ECO:0000256" key="2">
    <source>
        <dbReference type="ARBA" id="ARBA00010596"/>
    </source>
</evidence>
<keyword evidence="3 6" id="KW-0812">Transmembrane</keyword>
<evidence type="ECO:0000313" key="10">
    <source>
        <dbReference type="Proteomes" id="UP000678499"/>
    </source>
</evidence>
<dbReference type="InterPro" id="IPR006977">
    <property type="entry name" value="Yip1_dom"/>
</dbReference>
<dbReference type="InterPro" id="IPR045231">
    <property type="entry name" value="Yip1/4-like"/>
</dbReference>
<dbReference type="EMBL" id="CAJPEX010000117">
    <property type="protein sequence ID" value="CAG0913462.1"/>
    <property type="molecule type" value="Genomic_DNA"/>
</dbReference>
<comment type="similarity">
    <text evidence="2 6">Belongs to the YIP1 family.</text>
</comment>
<feature type="transmembrane region" description="Helical" evidence="6">
    <location>
        <begin position="133"/>
        <end position="160"/>
    </location>
</feature>
<organism evidence="9">
    <name type="scientific">Notodromas monacha</name>
    <dbReference type="NCBI Taxonomy" id="399045"/>
    <lineage>
        <taxon>Eukaryota</taxon>
        <taxon>Metazoa</taxon>
        <taxon>Ecdysozoa</taxon>
        <taxon>Arthropoda</taxon>
        <taxon>Crustacea</taxon>
        <taxon>Oligostraca</taxon>
        <taxon>Ostracoda</taxon>
        <taxon>Podocopa</taxon>
        <taxon>Podocopida</taxon>
        <taxon>Cypridocopina</taxon>
        <taxon>Cypridoidea</taxon>
        <taxon>Cyprididae</taxon>
        <taxon>Notodromas</taxon>
    </lineage>
</organism>
<accession>A0A7R9BDQ7</accession>
<dbReference type="GO" id="GO:0000139">
    <property type="term" value="C:Golgi membrane"/>
    <property type="evidence" value="ECO:0007669"/>
    <property type="project" value="UniProtKB-SubCell"/>
</dbReference>
<proteinExistence type="inferred from homology"/>
<dbReference type="Pfam" id="PF04893">
    <property type="entry name" value="Yip1"/>
    <property type="match status" value="1"/>
</dbReference>
<reference evidence="9" key="1">
    <citation type="submission" date="2020-11" db="EMBL/GenBank/DDBJ databases">
        <authorList>
            <person name="Tran Van P."/>
        </authorList>
    </citation>
    <scope>NUCLEOTIDE SEQUENCE</scope>
</reference>
<dbReference type="PANTHER" id="PTHR21236">
    <property type="entry name" value="GOLGI MEMBRANE PROTEIN YIP1"/>
    <property type="match status" value="1"/>
</dbReference>
<keyword evidence="10" id="KW-1185">Reference proteome</keyword>
<keyword evidence="4 6" id="KW-1133">Transmembrane helix</keyword>
<evidence type="ECO:0000256" key="1">
    <source>
        <dbReference type="ARBA" id="ARBA00004141"/>
    </source>
</evidence>
<dbReference type="GO" id="GO:0005802">
    <property type="term" value="C:trans-Golgi network"/>
    <property type="evidence" value="ECO:0007669"/>
    <property type="project" value="TreeGrafter"/>
</dbReference>
<feature type="transmembrane region" description="Helical" evidence="6">
    <location>
        <begin position="167"/>
        <end position="186"/>
    </location>
</feature>
<dbReference type="PANTHER" id="PTHR21236:SF1">
    <property type="entry name" value="PROTEIN YIPF6"/>
    <property type="match status" value="1"/>
</dbReference>
<evidence type="ECO:0000256" key="6">
    <source>
        <dbReference type="RuleBase" id="RU361264"/>
    </source>
</evidence>
<feature type="transmembrane region" description="Helical" evidence="6">
    <location>
        <begin position="74"/>
        <end position="94"/>
    </location>
</feature>
<comment type="subcellular location">
    <subcellularLocation>
        <location evidence="6">Golgi apparatus membrane</location>
        <topology evidence="6">Multi-pass membrane protein</topology>
    </subcellularLocation>
    <subcellularLocation>
        <location evidence="1">Membrane</location>
        <topology evidence="1">Multi-pass membrane protein</topology>
    </subcellularLocation>
</comment>
<dbReference type="OrthoDB" id="411251at2759"/>
<evidence type="ECO:0000256" key="7">
    <source>
        <dbReference type="SAM" id="MobiDB-lite"/>
    </source>
</evidence>
<evidence type="ECO:0000256" key="4">
    <source>
        <dbReference type="ARBA" id="ARBA00022989"/>
    </source>
</evidence>
<dbReference type="AlphaFoldDB" id="A0A7R9BDQ7"/>
<dbReference type="GO" id="GO:0006888">
    <property type="term" value="P:endoplasmic reticulum to Golgi vesicle-mediated transport"/>
    <property type="evidence" value="ECO:0007669"/>
    <property type="project" value="InterPro"/>
</dbReference>